<evidence type="ECO:0000256" key="1">
    <source>
        <dbReference type="SAM" id="Coils"/>
    </source>
</evidence>
<sequence>MDKLELVLTEALPYVSNLEYAKELILNSKDLEELKEKINNLLKEEKDITKKTDLRIILEKIEEIENE</sequence>
<keyword evidence="3" id="KW-1185">Reference proteome</keyword>
<dbReference type="Proteomes" id="UP000009227">
    <property type="component" value="Chromosome"/>
</dbReference>
<dbReference type="RefSeq" id="WP_013799553.1">
    <property type="nucleotide sequence ID" value="NC_015562.1"/>
</dbReference>
<organism evidence="3">
    <name type="scientific">Methanotorris igneus (strain DSM 5666 / JCM 11834 / Kol 5)</name>
    <dbReference type="NCBI Taxonomy" id="880724"/>
    <lineage>
        <taxon>Archaea</taxon>
        <taxon>Methanobacteriati</taxon>
        <taxon>Methanobacteriota</taxon>
        <taxon>Methanomada group</taxon>
        <taxon>Methanococci</taxon>
        <taxon>Methanococcales</taxon>
        <taxon>Methanocaldococcaceae</taxon>
        <taxon>Methanotorris</taxon>
    </lineage>
</organism>
<dbReference type="KEGG" id="mig:Metig_1422"/>
<evidence type="ECO:0000313" key="3">
    <source>
        <dbReference type="Proteomes" id="UP000009227"/>
    </source>
</evidence>
<reference evidence="2 3" key="1">
    <citation type="submission" date="2011-05" db="EMBL/GenBank/DDBJ databases">
        <title>Complete sequence of Methanotorris igneus Kol 5.</title>
        <authorList>
            <consortium name="US DOE Joint Genome Institute"/>
            <person name="Lucas S."/>
            <person name="Han J."/>
            <person name="Lapidus A."/>
            <person name="Cheng J.-F."/>
            <person name="Goodwin L."/>
            <person name="Pitluck S."/>
            <person name="Peters L."/>
            <person name="Mikhailova N."/>
            <person name="Chertkov O."/>
            <person name="Han C."/>
            <person name="Tapia R."/>
            <person name="Land M."/>
            <person name="Hauser L."/>
            <person name="Kyrpides N."/>
            <person name="Ivanova N."/>
            <person name="Pagani I."/>
            <person name="Sieprawska-Lupa M."/>
            <person name="Whitman W."/>
            <person name="Woyke T."/>
        </authorList>
    </citation>
    <scope>NUCLEOTIDE SEQUENCE [LARGE SCALE GENOMIC DNA]</scope>
    <source>
        <strain evidence="3">DSM 5666 / JCM 11834 / Kol 5</strain>
    </source>
</reference>
<name>F6BAE4_METIK</name>
<evidence type="ECO:0000313" key="2">
    <source>
        <dbReference type="EMBL" id="AEF96957.1"/>
    </source>
</evidence>
<dbReference type="STRING" id="880724.Metig_1422"/>
<accession>F6BAE4</accession>
<feature type="coiled-coil region" evidence="1">
    <location>
        <begin position="21"/>
        <end position="51"/>
    </location>
</feature>
<dbReference type="AlphaFoldDB" id="F6BAE4"/>
<gene>
    <name evidence="2" type="ordered locus">Metig_1422</name>
</gene>
<dbReference type="EMBL" id="CP002737">
    <property type="protein sequence ID" value="AEF96957.1"/>
    <property type="molecule type" value="Genomic_DNA"/>
</dbReference>
<protein>
    <submittedName>
        <fullName evidence="2">Uncharacterized protein</fullName>
    </submittedName>
</protein>
<dbReference type="GeneID" id="10644295"/>
<proteinExistence type="predicted"/>
<keyword evidence="1" id="KW-0175">Coiled coil</keyword>
<dbReference type="HOGENOM" id="CLU_203607_0_0_2"/>